<keyword evidence="2" id="KW-1185">Reference proteome</keyword>
<dbReference type="RefSeq" id="WP_044011416.1">
    <property type="nucleotide sequence ID" value="NZ_AWTT01000055.1"/>
</dbReference>
<gene>
    <name evidence="1" type="ORF">WDC_1726</name>
</gene>
<dbReference type="EMBL" id="AWTT01000055">
    <property type="protein sequence ID" value="KIS02699.1"/>
    <property type="molecule type" value="Genomic_DNA"/>
</dbReference>
<proteinExistence type="predicted"/>
<dbReference type="OrthoDB" id="2326573at2"/>
<comment type="caution">
    <text evidence="1">The sequence shown here is derived from an EMBL/GenBank/DDBJ whole genome shotgun (WGS) entry which is preliminary data.</text>
</comment>
<dbReference type="AlphaFoldDB" id="A0A0D0YTV3"/>
<evidence type="ECO:0000313" key="2">
    <source>
        <dbReference type="Proteomes" id="UP000032279"/>
    </source>
</evidence>
<dbReference type="PATRIC" id="fig|1335616.4.peg.1735"/>
<name>A0A0D0YTV3_9LACO</name>
<organism evidence="1 2">
    <name type="scientific">Paucilactobacillus wasatchensis</name>
    <dbReference type="NCBI Taxonomy" id="1335616"/>
    <lineage>
        <taxon>Bacteria</taxon>
        <taxon>Bacillati</taxon>
        <taxon>Bacillota</taxon>
        <taxon>Bacilli</taxon>
        <taxon>Lactobacillales</taxon>
        <taxon>Lactobacillaceae</taxon>
        <taxon>Paucilactobacillus</taxon>
    </lineage>
</organism>
<sequence length="122" mass="14734">MKNKNRYVQPRNVIDAMKTIEKLFNQYRHAPLTKKLLAYHQQLIQRLQTDILQAAIQEQNQKQLENLNHMIVALQTWTRTKMMNQPFHYKMKYFKLTDEQSVSLKRHTIKNSGNHEHRSSHH</sequence>
<reference evidence="1 2" key="1">
    <citation type="submission" date="2013-08" db="EMBL/GenBank/DDBJ databases">
        <title>Lactobacillus wasatchii sp. WDC04, a late gas producing bacteria isolated from aged chedder cheese.</title>
        <authorList>
            <person name="Oberg C.J."/>
            <person name="Culumber M."/>
            <person name="McMahon D.J."/>
            <person name="Broadbent J.R."/>
            <person name="Oberg T.S."/>
            <person name="Ortaki F."/>
        </authorList>
    </citation>
    <scope>NUCLEOTIDE SEQUENCE [LARGE SCALE GENOMIC DNA]</scope>
    <source>
        <strain evidence="1 2">WDC04</strain>
    </source>
</reference>
<protein>
    <submittedName>
        <fullName evidence="1">Uncharacterized protein</fullName>
    </submittedName>
</protein>
<evidence type="ECO:0000313" key="1">
    <source>
        <dbReference type="EMBL" id="KIS02699.1"/>
    </source>
</evidence>
<dbReference type="Proteomes" id="UP000032279">
    <property type="component" value="Unassembled WGS sequence"/>
</dbReference>
<accession>A0A0D0YTV3</accession>
<dbReference type="STRING" id="1335616.WDC_1726"/>